<evidence type="ECO:0000256" key="2">
    <source>
        <dbReference type="ARBA" id="ARBA00016066"/>
    </source>
</evidence>
<evidence type="ECO:0000256" key="3">
    <source>
        <dbReference type="ARBA" id="ARBA00022618"/>
    </source>
</evidence>
<dbReference type="Proteomes" id="UP000002036">
    <property type="component" value="Chromosome D"/>
</dbReference>
<dbReference type="GO" id="GO:0005680">
    <property type="term" value="C:anaphase-promoting complex"/>
    <property type="evidence" value="ECO:0007669"/>
    <property type="project" value="InterPro"/>
</dbReference>
<dbReference type="STRING" id="559295.C5DF20"/>
<dbReference type="Pfam" id="PF12862">
    <property type="entry name" value="ANAPC5"/>
    <property type="match status" value="1"/>
</dbReference>
<keyword evidence="6" id="KW-0131">Cell cycle</keyword>
<evidence type="ECO:0000313" key="9">
    <source>
        <dbReference type="Proteomes" id="UP000002036"/>
    </source>
</evidence>
<dbReference type="GeneID" id="8295453"/>
<dbReference type="PANTHER" id="PTHR12830:SF9">
    <property type="entry name" value="ANAPHASE-PROMOTING COMPLEX SUBUNIT 5"/>
    <property type="match status" value="1"/>
</dbReference>
<dbReference type="KEGG" id="lth:KLTH0D11572g"/>
<gene>
    <name evidence="8" type="ordered locus">KLTH0D11572g</name>
</gene>
<keyword evidence="5" id="KW-0833">Ubl conjugation pathway</keyword>
<organism evidence="8 9">
    <name type="scientific">Lachancea thermotolerans (strain ATCC 56472 / CBS 6340 / NRRL Y-8284)</name>
    <name type="common">Yeast</name>
    <name type="synonym">Kluyveromyces thermotolerans</name>
    <dbReference type="NCBI Taxonomy" id="559295"/>
    <lineage>
        <taxon>Eukaryota</taxon>
        <taxon>Fungi</taxon>
        <taxon>Dikarya</taxon>
        <taxon>Ascomycota</taxon>
        <taxon>Saccharomycotina</taxon>
        <taxon>Saccharomycetes</taxon>
        <taxon>Saccharomycetales</taxon>
        <taxon>Saccharomycetaceae</taxon>
        <taxon>Lachancea</taxon>
    </lineage>
</organism>
<dbReference type="InParanoid" id="C5DF20"/>
<keyword evidence="4" id="KW-0498">Mitosis</keyword>
<evidence type="ECO:0000313" key="8">
    <source>
        <dbReference type="EMBL" id="CAR22775.1"/>
    </source>
</evidence>
<evidence type="ECO:0000256" key="4">
    <source>
        <dbReference type="ARBA" id="ARBA00022776"/>
    </source>
</evidence>
<dbReference type="RefSeq" id="XP_002553213.1">
    <property type="nucleotide sequence ID" value="XM_002553167.1"/>
</dbReference>
<dbReference type="AlphaFoldDB" id="C5DF20"/>
<feature type="domain" description="Anaphase-promoting complex subunit 5" evidence="7">
    <location>
        <begin position="283"/>
        <end position="371"/>
    </location>
</feature>
<evidence type="ECO:0000256" key="6">
    <source>
        <dbReference type="ARBA" id="ARBA00023306"/>
    </source>
</evidence>
<protein>
    <recommendedName>
        <fullName evidence="2">Anaphase-promoting complex subunit 5</fullName>
    </recommendedName>
</protein>
<dbReference type="InterPro" id="IPR026000">
    <property type="entry name" value="Apc5_dom"/>
</dbReference>
<dbReference type="InterPro" id="IPR037679">
    <property type="entry name" value="Apc5"/>
</dbReference>
<comment type="similarity">
    <text evidence="1">Belongs to the APC5 family.</text>
</comment>
<dbReference type="EMBL" id="CU928168">
    <property type="protein sequence ID" value="CAR22775.1"/>
    <property type="molecule type" value="Genomic_DNA"/>
</dbReference>
<reference evidence="8 9" key="1">
    <citation type="journal article" date="2009" name="Genome Res.">
        <title>Comparative genomics of protoploid Saccharomycetaceae.</title>
        <authorList>
            <consortium name="The Genolevures Consortium"/>
            <person name="Souciet J.-L."/>
            <person name="Dujon B."/>
            <person name="Gaillardin C."/>
            <person name="Johnston M."/>
            <person name="Baret P.V."/>
            <person name="Cliften P."/>
            <person name="Sherman D.J."/>
            <person name="Weissenbach J."/>
            <person name="Westhof E."/>
            <person name="Wincker P."/>
            <person name="Jubin C."/>
            <person name="Poulain J."/>
            <person name="Barbe V."/>
            <person name="Segurens B."/>
            <person name="Artiguenave F."/>
            <person name="Anthouard V."/>
            <person name="Vacherie B."/>
            <person name="Val M.-E."/>
            <person name="Fulton R.S."/>
            <person name="Minx P."/>
            <person name="Wilson R."/>
            <person name="Durrens P."/>
            <person name="Jean G."/>
            <person name="Marck C."/>
            <person name="Martin T."/>
            <person name="Nikolski M."/>
            <person name="Rolland T."/>
            <person name="Seret M.-L."/>
            <person name="Casaregola S."/>
            <person name="Despons L."/>
            <person name="Fairhead C."/>
            <person name="Fischer G."/>
            <person name="Lafontaine I."/>
            <person name="Leh V."/>
            <person name="Lemaire M."/>
            <person name="de Montigny J."/>
            <person name="Neuveglise C."/>
            <person name="Thierry A."/>
            <person name="Blanc-Lenfle I."/>
            <person name="Bleykasten C."/>
            <person name="Diffels J."/>
            <person name="Fritsch E."/>
            <person name="Frangeul L."/>
            <person name="Goeffon A."/>
            <person name="Jauniaux N."/>
            <person name="Kachouri-Lafond R."/>
            <person name="Payen C."/>
            <person name="Potier S."/>
            <person name="Pribylova L."/>
            <person name="Ozanne C."/>
            <person name="Richard G.-F."/>
            <person name="Sacerdot C."/>
            <person name="Straub M.-L."/>
            <person name="Talla E."/>
        </authorList>
    </citation>
    <scope>NUCLEOTIDE SEQUENCE [LARGE SCALE GENOMIC DNA]</scope>
    <source>
        <strain evidence="9">ATCC 56472 / CBS 6340 / NRRL Y-8284</strain>
    </source>
</reference>
<sequence>MTLEQSIIITDTLTPHDISILILIGFFCSGIERFDQRIMIKLLPPLSPHEELPVLFGSQQRENTKTIVLPYLLDLILFLIENEQKSAASRLISTLKAVSTVDGISKLIRALETHCLRSSYRELLKSSERKTVKRELTRSSLLGSFVERCSIKYKIQDFNESEMLWRNLRIYVRRFEKTSLFKTIESQLPELDHFMSFTLRGEGGSETIESLEELQRMGLPERYNDLLLNEEDIIVMISSDHLKTLLNEEVCLLLDGHANIRNSTEKIINCMSLEDCSKFPSVHILKGLEQLNDQRYDSFLTLLYRYFDYMLGQHSEPNFHMSLLSLASFYAHFNDNEAAVKTFEEAIAVARENKDTKTLNFILMWVFEFIVKFPSLAVKFHVSAEQIINYLKSCPSDQSASVFEMAYKFETLWTMLNSESVVGILEALFKASLITLQNATNKPKLSLLANHNAQVWEYLGSQSLQQTYKNVAKTYLKKSSDFSHKARKLLSSKDSGIIRHELHTSRSPLLTYHERKSLEIMGISHLGSIGECDEAIRLANAKLRECKSEFLDVNNEQRFALAKCQIMIKCGMEMRCLPIFTKVMEDVIIAGNAHLAALCILLLSRVLLSLRKFSELEELLNSTMHTVLKFTEPGINRAFFDIYYLNKCEKENAGEDLTRASSYLGALKGLRDQLQNNNVVLFN</sequence>
<evidence type="ECO:0000256" key="5">
    <source>
        <dbReference type="ARBA" id="ARBA00022786"/>
    </source>
</evidence>
<dbReference type="eggNOG" id="ENOG502R07C">
    <property type="taxonomic scope" value="Eukaryota"/>
</dbReference>
<dbReference type="FunCoup" id="C5DF20">
    <property type="interactions" value="214"/>
</dbReference>
<dbReference type="GO" id="GO:0031145">
    <property type="term" value="P:anaphase-promoting complex-dependent catabolic process"/>
    <property type="evidence" value="ECO:0007669"/>
    <property type="project" value="TreeGrafter"/>
</dbReference>
<dbReference type="HOGENOM" id="CLU_416912_0_0_1"/>
<proteinExistence type="inferred from homology"/>
<dbReference type="OMA" id="RETIWIN"/>
<keyword evidence="9" id="KW-1185">Reference proteome</keyword>
<accession>C5DF20</accession>
<dbReference type="OrthoDB" id="2504561at2759"/>
<name>C5DF20_LACTC</name>
<dbReference type="GO" id="GO:0070979">
    <property type="term" value="P:protein K11-linked ubiquitination"/>
    <property type="evidence" value="ECO:0007669"/>
    <property type="project" value="TreeGrafter"/>
</dbReference>
<dbReference type="PANTHER" id="PTHR12830">
    <property type="entry name" value="ANAPHASE-PROMOTING COMPLEX SUBUNIT 5"/>
    <property type="match status" value="1"/>
</dbReference>
<evidence type="ECO:0000259" key="7">
    <source>
        <dbReference type="Pfam" id="PF12862"/>
    </source>
</evidence>
<evidence type="ECO:0000256" key="1">
    <source>
        <dbReference type="ARBA" id="ARBA00007450"/>
    </source>
</evidence>
<dbReference type="GO" id="GO:0051301">
    <property type="term" value="P:cell division"/>
    <property type="evidence" value="ECO:0007669"/>
    <property type="project" value="UniProtKB-KW"/>
</dbReference>
<keyword evidence="3" id="KW-0132">Cell division</keyword>
<dbReference type="GO" id="GO:0045842">
    <property type="term" value="P:positive regulation of mitotic metaphase/anaphase transition"/>
    <property type="evidence" value="ECO:0007669"/>
    <property type="project" value="TreeGrafter"/>
</dbReference>